<reference evidence="2 3" key="1">
    <citation type="submission" date="2017-01" db="EMBL/GenBank/DDBJ databases">
        <title>Comparative genomic analysis of Brazilian Leptospira santarosai.</title>
        <authorList>
            <person name="Moreno L.Z."/>
            <person name="Miraglia F."/>
            <person name="Kremer F.S."/>
            <person name="Eslabao M.R."/>
            <person name="Lilenbaum W."/>
            <person name="Dellagostin O.A."/>
            <person name="Moreno A.M."/>
        </authorList>
    </citation>
    <scope>NUCLEOTIDE SEQUENCE [LARGE SCALE GENOMIC DNA]</scope>
    <source>
        <strain evidence="2 3">M52/8-19</strain>
    </source>
</reference>
<proteinExistence type="predicted"/>
<comment type="caution">
    <text evidence="2">The sequence shown here is derived from an EMBL/GenBank/DDBJ whole genome shotgun (WGS) entry which is preliminary data.</text>
</comment>
<evidence type="ECO:0000313" key="2">
    <source>
        <dbReference type="EMBL" id="ONF92846.1"/>
    </source>
</evidence>
<dbReference type="EMBL" id="MTSU01000009">
    <property type="protein sequence ID" value="ONF92846.1"/>
    <property type="molecule type" value="Genomic_DNA"/>
</dbReference>
<gene>
    <name evidence="2" type="ORF">BWD14_11050</name>
</gene>
<evidence type="ECO:0000313" key="3">
    <source>
        <dbReference type="Proteomes" id="UP000189337"/>
    </source>
</evidence>
<accession>A0AB73MAJ4</accession>
<dbReference type="AlphaFoldDB" id="A0AB73MAJ4"/>
<organism evidence="2 3">
    <name type="scientific">Leptospira santarosai</name>
    <dbReference type="NCBI Taxonomy" id="28183"/>
    <lineage>
        <taxon>Bacteria</taxon>
        <taxon>Pseudomonadati</taxon>
        <taxon>Spirochaetota</taxon>
        <taxon>Spirochaetia</taxon>
        <taxon>Leptospirales</taxon>
        <taxon>Leptospiraceae</taxon>
        <taxon>Leptospira</taxon>
    </lineage>
</organism>
<protein>
    <submittedName>
        <fullName evidence="2">Uncharacterized protein</fullName>
    </submittedName>
</protein>
<sequence>MKLRIFFRTKNKERGYDLESQYDQSEESRPRTGIPPRPKAEGFISENKSTEEPVENPTMKLKKIIFVKIMNEVLQWIWVSY</sequence>
<name>A0AB73MAJ4_9LEPT</name>
<feature type="region of interest" description="Disordered" evidence="1">
    <location>
        <begin position="16"/>
        <end position="54"/>
    </location>
</feature>
<evidence type="ECO:0000256" key="1">
    <source>
        <dbReference type="SAM" id="MobiDB-lite"/>
    </source>
</evidence>
<dbReference type="Proteomes" id="UP000189337">
    <property type="component" value="Unassembled WGS sequence"/>
</dbReference>